<organism evidence="1 2">
    <name type="scientific">Ceratopteris richardii</name>
    <name type="common">Triangle waterfern</name>
    <dbReference type="NCBI Taxonomy" id="49495"/>
    <lineage>
        <taxon>Eukaryota</taxon>
        <taxon>Viridiplantae</taxon>
        <taxon>Streptophyta</taxon>
        <taxon>Embryophyta</taxon>
        <taxon>Tracheophyta</taxon>
        <taxon>Polypodiopsida</taxon>
        <taxon>Polypodiidae</taxon>
        <taxon>Polypodiales</taxon>
        <taxon>Pteridineae</taxon>
        <taxon>Pteridaceae</taxon>
        <taxon>Parkerioideae</taxon>
        <taxon>Ceratopteris</taxon>
    </lineage>
</organism>
<accession>A0A8T2T382</accession>
<name>A0A8T2T382_CERRI</name>
<keyword evidence="2" id="KW-1185">Reference proteome</keyword>
<dbReference type="AlphaFoldDB" id="A0A8T2T382"/>
<proteinExistence type="predicted"/>
<dbReference type="Proteomes" id="UP000825935">
    <property type="component" value="Chromosome 15"/>
</dbReference>
<evidence type="ECO:0000313" key="1">
    <source>
        <dbReference type="EMBL" id="KAH7404182.1"/>
    </source>
</evidence>
<sequence>MMLLESGDALLKLRTLLDDDGACCCWTMTELAENAAGRLERWCWSMKLSRRFKVPQLPLTEAPLDLKLSIATFQTVSCRLSRCKEPSVADFQIVYRGGTIR</sequence>
<gene>
    <name evidence="1" type="ORF">KP509_15G014000</name>
</gene>
<dbReference type="EMBL" id="CM035420">
    <property type="protein sequence ID" value="KAH7404183.1"/>
    <property type="molecule type" value="Genomic_DNA"/>
</dbReference>
<dbReference type="EMBL" id="CM035420">
    <property type="protein sequence ID" value="KAH7404182.1"/>
    <property type="molecule type" value="Genomic_DNA"/>
</dbReference>
<reference evidence="1" key="1">
    <citation type="submission" date="2021-08" db="EMBL/GenBank/DDBJ databases">
        <title>WGS assembly of Ceratopteris richardii.</title>
        <authorList>
            <person name="Marchant D.B."/>
            <person name="Chen G."/>
            <person name="Jenkins J."/>
            <person name="Shu S."/>
            <person name="Leebens-Mack J."/>
            <person name="Grimwood J."/>
            <person name="Schmutz J."/>
            <person name="Soltis P."/>
            <person name="Soltis D."/>
            <person name="Chen Z.-H."/>
        </authorList>
    </citation>
    <scope>NUCLEOTIDE SEQUENCE</scope>
    <source>
        <strain evidence="1">Whitten #5841</strain>
        <tissue evidence="1">Leaf</tissue>
    </source>
</reference>
<protein>
    <submittedName>
        <fullName evidence="1">Uncharacterized protein</fullName>
    </submittedName>
</protein>
<evidence type="ECO:0000313" key="2">
    <source>
        <dbReference type="Proteomes" id="UP000825935"/>
    </source>
</evidence>
<comment type="caution">
    <text evidence="1">The sequence shown here is derived from an EMBL/GenBank/DDBJ whole genome shotgun (WGS) entry which is preliminary data.</text>
</comment>